<dbReference type="GO" id="GO:0008964">
    <property type="term" value="F:phosphoenolpyruvate carboxylase activity"/>
    <property type="evidence" value="ECO:0007669"/>
    <property type="project" value="InterPro"/>
</dbReference>
<sequence length="914" mass="102724">MTDTASNSTREQLRLEGFDLIDERLQYLLGCLEDALVSTGETELLPYLPWSGRVPDISAAPEGLPQLYSIGFQLLNMVEERVAAEIRREREKALGAESIRGLWPQALRDLKGMGLTPEQILAVLKDVQVEPVLTAHPTEAKRSSIRERHRALYGEMVRNEFPKYTERERRRIRERVVTTLETLWRTAEIHLVRPDITSELRNATHYLRDLFPAAINRLDLHFTEAWRDAGLPLEMLRSAGNIPRLIFGTWIGGDRDGHPLVTPEVTEKTLKELRHSAFKLLERELAELSTQLTLSRYLTPVPGELQARIDHLAKTVESPEAVKEILHRHEEEPWRQLALLMALRLREQIKGKPGYRNTACLTDDLNLLSRTLAGAGCHMLEEDAIRPIRHKLEMFGFHLATLDIRQNSEFHDKAISQLLTAAGVEDGENYASWPEERRLDFLNTELLSTRPFIHNDLRVGTEADDVLDTYRVLVRHRKHWGTNGVGALIVSMTRKLSDLLGVYLLAREAGLVDLTPEGLVCPLQVVPLFETMDDLDRSPGILKAFLEHPLTRRSPADGNQQVMLGYSDSNKDCGILAAQFALQRAQTALTQVGRDSGVNLCFFHGRGGTISRGAGPTHWFMAALPNGAMSGGFRMTEQGETIAQKYANLANATYNLELLLAGAAVTTAHHRHLPPVEDPCQAFMARLGDTSQAAYQNFLKAEGFIEFYRQATVIDALENSRIGSRPARRTGKKGFSISDLRAIPWVFSWTQARFYLPGWFGVGSGLEKLKQESPGDFAKFKEALPHSTFMSYVLTNVETNLASANLELMSDYAGLVEDVELRDRFLGMILTEFEKTKTLLAELFDGDMKTRRPRMAKTLDIREAPLRVLHQQQIALLREWRGHVAAENSTEADALLPKLLLSINAIASGLRTTG</sequence>
<dbReference type="InterPro" id="IPR021135">
    <property type="entry name" value="PEP_COase"/>
</dbReference>
<accession>A0A934VAV9</accession>
<dbReference type="InterPro" id="IPR015813">
    <property type="entry name" value="Pyrv/PenolPyrv_kinase-like_dom"/>
</dbReference>
<dbReference type="AlphaFoldDB" id="A0A934VAV9"/>
<comment type="function">
    <text evidence="1">Forms oxaloacetate, a four-carbon dicarboxylic acid source for the tricarboxylic acid cycle.</text>
</comment>
<dbReference type="PRINTS" id="PR00150">
    <property type="entry name" value="PEPCARBXLASE"/>
</dbReference>
<gene>
    <name evidence="3" type="ORF">JIN84_13360</name>
</gene>
<dbReference type="RefSeq" id="WP_200351541.1">
    <property type="nucleotide sequence ID" value="NZ_BAABHZ010000006.1"/>
</dbReference>
<dbReference type="GO" id="GO:0015977">
    <property type="term" value="P:carbon fixation"/>
    <property type="evidence" value="ECO:0007669"/>
    <property type="project" value="InterPro"/>
</dbReference>
<dbReference type="Pfam" id="PF00311">
    <property type="entry name" value="PEPcase"/>
    <property type="match status" value="1"/>
</dbReference>
<proteinExistence type="predicted"/>
<dbReference type="PANTHER" id="PTHR30523:SF32">
    <property type="entry name" value="PHOSPHOENOLPYRUVATE CARBOXYLASE"/>
    <property type="match status" value="1"/>
</dbReference>
<evidence type="ECO:0000256" key="2">
    <source>
        <dbReference type="ARBA" id="ARBA00022419"/>
    </source>
</evidence>
<dbReference type="EMBL" id="JAENIK010000011">
    <property type="protein sequence ID" value="MBK1816608.1"/>
    <property type="molecule type" value="Genomic_DNA"/>
</dbReference>
<keyword evidence="4" id="KW-1185">Reference proteome</keyword>
<dbReference type="GO" id="GO:0005829">
    <property type="term" value="C:cytosol"/>
    <property type="evidence" value="ECO:0007669"/>
    <property type="project" value="TreeGrafter"/>
</dbReference>
<evidence type="ECO:0000313" key="4">
    <source>
        <dbReference type="Proteomes" id="UP000600139"/>
    </source>
</evidence>
<organism evidence="3 4">
    <name type="scientific">Luteolibacter yonseiensis</name>
    <dbReference type="NCBI Taxonomy" id="1144680"/>
    <lineage>
        <taxon>Bacteria</taxon>
        <taxon>Pseudomonadati</taxon>
        <taxon>Verrucomicrobiota</taxon>
        <taxon>Verrucomicrobiia</taxon>
        <taxon>Verrucomicrobiales</taxon>
        <taxon>Verrucomicrobiaceae</taxon>
        <taxon>Luteolibacter</taxon>
    </lineage>
</organism>
<dbReference type="SUPFAM" id="SSF51621">
    <property type="entry name" value="Phosphoenolpyruvate/pyruvate domain"/>
    <property type="match status" value="1"/>
</dbReference>
<dbReference type="GO" id="GO:0006099">
    <property type="term" value="P:tricarboxylic acid cycle"/>
    <property type="evidence" value="ECO:0007669"/>
    <property type="project" value="InterPro"/>
</dbReference>
<reference evidence="3" key="1">
    <citation type="submission" date="2021-01" db="EMBL/GenBank/DDBJ databases">
        <title>Modified the classification status of verrucomicrobia.</title>
        <authorList>
            <person name="Feng X."/>
        </authorList>
    </citation>
    <scope>NUCLEOTIDE SEQUENCE</scope>
    <source>
        <strain evidence="3">JCM 18052</strain>
    </source>
</reference>
<protein>
    <recommendedName>
        <fullName evidence="2">Phosphoenolpyruvate carboxylase</fullName>
    </recommendedName>
</protein>
<dbReference type="Proteomes" id="UP000600139">
    <property type="component" value="Unassembled WGS sequence"/>
</dbReference>
<evidence type="ECO:0000256" key="1">
    <source>
        <dbReference type="ARBA" id="ARBA00003670"/>
    </source>
</evidence>
<evidence type="ECO:0000313" key="3">
    <source>
        <dbReference type="EMBL" id="MBK1816608.1"/>
    </source>
</evidence>
<comment type="caution">
    <text evidence="3">The sequence shown here is derived from an EMBL/GenBank/DDBJ whole genome shotgun (WGS) entry which is preliminary data.</text>
</comment>
<name>A0A934VAV9_9BACT</name>
<dbReference type="PANTHER" id="PTHR30523">
    <property type="entry name" value="PHOSPHOENOLPYRUVATE CARBOXYLASE"/>
    <property type="match status" value="1"/>
</dbReference>